<evidence type="ECO:0000313" key="3">
    <source>
        <dbReference type="EMBL" id="AYN43258.1"/>
    </source>
</evidence>
<dbReference type="AlphaFoldDB" id="A0A3G2JLD9"/>
<evidence type="ECO:0000256" key="1">
    <source>
        <dbReference type="SAM" id="MobiDB-lite"/>
    </source>
</evidence>
<feature type="transmembrane region" description="Helical" evidence="2">
    <location>
        <begin position="21"/>
        <end position="47"/>
    </location>
</feature>
<keyword evidence="2" id="KW-0472">Membrane</keyword>
<sequence length="75" mass="7772">MRAVAYAAKGSARLQPNDRPRCLLGGLLLGLLSDLTLMTALAVVLLVSQTPSSCPDSSAHTGGTARSAAKRARHE</sequence>
<name>A0A3G2JLD9_9ACTN</name>
<gene>
    <name evidence="3" type="ORF">D9753_35205</name>
</gene>
<keyword evidence="4" id="KW-1185">Reference proteome</keyword>
<evidence type="ECO:0000256" key="2">
    <source>
        <dbReference type="SAM" id="Phobius"/>
    </source>
</evidence>
<dbReference type="KEGG" id="sdd:D9753_35205"/>
<proteinExistence type="predicted"/>
<protein>
    <submittedName>
        <fullName evidence="3">Uncharacterized protein</fullName>
    </submittedName>
</protein>
<feature type="compositionally biased region" description="Polar residues" evidence="1">
    <location>
        <begin position="50"/>
        <end position="61"/>
    </location>
</feature>
<feature type="region of interest" description="Disordered" evidence="1">
    <location>
        <begin position="50"/>
        <end position="75"/>
    </location>
</feature>
<evidence type="ECO:0000313" key="4">
    <source>
        <dbReference type="Proteomes" id="UP000268329"/>
    </source>
</evidence>
<organism evidence="3 4">
    <name type="scientific">Streptomyces dangxiongensis</name>
    <dbReference type="NCBI Taxonomy" id="1442032"/>
    <lineage>
        <taxon>Bacteria</taxon>
        <taxon>Bacillati</taxon>
        <taxon>Actinomycetota</taxon>
        <taxon>Actinomycetes</taxon>
        <taxon>Kitasatosporales</taxon>
        <taxon>Streptomycetaceae</taxon>
        <taxon>Streptomyces</taxon>
    </lineage>
</organism>
<dbReference type="Proteomes" id="UP000268329">
    <property type="component" value="Chromosome"/>
</dbReference>
<reference evidence="3 4" key="1">
    <citation type="submission" date="2018-10" db="EMBL/GenBank/DDBJ databases">
        <title>The genome of Streptomyces dangxiongensis Z022.</title>
        <authorList>
            <person name="Zhang B."/>
        </authorList>
    </citation>
    <scope>NUCLEOTIDE SEQUENCE [LARGE SCALE GENOMIC DNA]</scope>
    <source>
        <strain evidence="3 4">Z022</strain>
    </source>
</reference>
<keyword evidence="2" id="KW-1133">Transmembrane helix</keyword>
<dbReference type="EMBL" id="CP033073">
    <property type="protein sequence ID" value="AYN43258.1"/>
    <property type="molecule type" value="Genomic_DNA"/>
</dbReference>
<keyword evidence="2" id="KW-0812">Transmembrane</keyword>
<accession>A0A3G2JLD9</accession>